<protein>
    <submittedName>
        <fullName evidence="1">Uncharacterized protein</fullName>
    </submittedName>
</protein>
<dbReference type="AlphaFoldDB" id="A0A7S1UKD3"/>
<gene>
    <name evidence="1" type="ORF">PPAR1163_LOCUS29264</name>
</gene>
<evidence type="ECO:0000313" key="1">
    <source>
        <dbReference type="EMBL" id="CAD9270825.1"/>
    </source>
</evidence>
<organism evidence="1">
    <name type="scientific">Phaeomonas parva</name>
    <dbReference type="NCBI Taxonomy" id="124430"/>
    <lineage>
        <taxon>Eukaryota</taxon>
        <taxon>Sar</taxon>
        <taxon>Stramenopiles</taxon>
        <taxon>Ochrophyta</taxon>
        <taxon>Pinguiophyceae</taxon>
        <taxon>Pinguiochrysidales</taxon>
        <taxon>Pinguiochrysidaceae</taxon>
        <taxon>Phaeomonas</taxon>
    </lineage>
</organism>
<proteinExistence type="predicted"/>
<reference evidence="1" key="1">
    <citation type="submission" date="2021-01" db="EMBL/GenBank/DDBJ databases">
        <authorList>
            <person name="Corre E."/>
            <person name="Pelletier E."/>
            <person name="Niang G."/>
            <person name="Scheremetjew M."/>
            <person name="Finn R."/>
            <person name="Kale V."/>
            <person name="Holt S."/>
            <person name="Cochrane G."/>
            <person name="Meng A."/>
            <person name="Brown T."/>
            <person name="Cohen L."/>
        </authorList>
    </citation>
    <scope>NUCLEOTIDE SEQUENCE</scope>
    <source>
        <strain evidence="1">CCMP2877</strain>
    </source>
</reference>
<sequence length="132" mass="14708">MAAGDAVKTIYGEGRVVKERKDGVVVVVLESWRLANATRPTLYLSAESVTKLDRPFVLGQHVKTIYGDAVITQVREDDYELKTVGWKLANDTATTMYLREEMISSFSPAQESYLKPNNHPKAKKKKGSCMVA</sequence>
<name>A0A7S1UKD3_9STRA</name>
<accession>A0A7S1UKD3</accession>
<dbReference type="EMBL" id="HBGJ01046510">
    <property type="protein sequence ID" value="CAD9270825.1"/>
    <property type="molecule type" value="Transcribed_RNA"/>
</dbReference>